<evidence type="ECO:0000259" key="2">
    <source>
        <dbReference type="Pfam" id="PF00561"/>
    </source>
</evidence>
<feature type="region of interest" description="Disordered" evidence="1">
    <location>
        <begin position="1"/>
        <end position="38"/>
    </location>
</feature>
<proteinExistence type="predicted"/>
<dbReference type="SUPFAM" id="SSF53474">
    <property type="entry name" value="alpha/beta-Hydrolases"/>
    <property type="match status" value="1"/>
</dbReference>
<protein>
    <recommendedName>
        <fullName evidence="2">AB hydrolase-1 domain-containing protein</fullName>
    </recommendedName>
</protein>
<dbReference type="InterPro" id="IPR000073">
    <property type="entry name" value="AB_hydrolase_1"/>
</dbReference>
<gene>
    <name evidence="3" type="ORF">HK100_006280</name>
</gene>
<dbReference type="InterPro" id="IPR029058">
    <property type="entry name" value="AB_hydrolase_fold"/>
</dbReference>
<feature type="domain" description="AB hydrolase-1" evidence="2">
    <location>
        <begin position="205"/>
        <end position="453"/>
    </location>
</feature>
<reference evidence="3" key="1">
    <citation type="submission" date="2020-05" db="EMBL/GenBank/DDBJ databases">
        <title>Phylogenomic resolution of chytrid fungi.</title>
        <authorList>
            <person name="Stajich J.E."/>
            <person name="Amses K."/>
            <person name="Simmons R."/>
            <person name="Seto K."/>
            <person name="Myers J."/>
            <person name="Bonds A."/>
            <person name="Quandt C.A."/>
            <person name="Barry K."/>
            <person name="Liu P."/>
            <person name="Grigoriev I."/>
            <person name="Longcore J.E."/>
            <person name="James T.Y."/>
        </authorList>
    </citation>
    <scope>NUCLEOTIDE SEQUENCE</scope>
    <source>
        <strain evidence="3">JEL0513</strain>
    </source>
</reference>
<name>A0AAD5X7L6_9FUNG</name>
<evidence type="ECO:0000313" key="3">
    <source>
        <dbReference type="EMBL" id="KAJ3094096.1"/>
    </source>
</evidence>
<accession>A0AAD5X7L6</accession>
<dbReference type="EMBL" id="JADGJH010002914">
    <property type="protein sequence ID" value="KAJ3094096.1"/>
    <property type="molecule type" value="Genomic_DNA"/>
</dbReference>
<dbReference type="InterPro" id="IPR050471">
    <property type="entry name" value="AB_hydrolase"/>
</dbReference>
<sequence>RQQRKAENPVPLQPQRERKLGSRGEVSSSATASTPVVGPSELADQDMFAAISASIPTITAAKTSATLARQINPNRTASLSTNTISTLLPGKANTLTLHVPVLANSLMPATANSNPPVASLIHPRFNSHAASVRYASSLLTFASKSNTTTATTITTTSPATRAYHSSRKIIGQTPFVIRATTIVAADRGAPVELYHELHGHGSHKVLFITGWAGSCDNWRFQTEFFGQHGAFEVCIYENRGSGFSSDPKTQYAMRDMAQDAVDLMDQLGWESAHVVGVSMGGMIAQELALLAPSRIQSLTLASTSASRSLPPLRHIPWIISTFTKILLGLEKVKNMMPFFLYSQRWLNAPAPPNTGFSSNLEYMLKFHGGRIDSRPPQSFLAAIRQLSGIISFHISKQRLIELRNYFLRSRIPALVIHGTEDALVHLRASWNLASSLGARLVVFEGRGHALNHEDIDLFNRLLLRHFYSAILGTANAVVGQPQQQLFSATSLEVEQRAKAMVENLKRQMVGFRAWIWSLFGRTWDASAIVPIVEWLPFVHMKSEQKPHQLQAKVDLTAAIAEKSFSKDVLAVSTVSTIAVSHTQDHTGVLTSAASRITAEISNSEK</sequence>
<organism evidence="3 4">
    <name type="scientific">Physocladia obscura</name>
    <dbReference type="NCBI Taxonomy" id="109957"/>
    <lineage>
        <taxon>Eukaryota</taxon>
        <taxon>Fungi</taxon>
        <taxon>Fungi incertae sedis</taxon>
        <taxon>Chytridiomycota</taxon>
        <taxon>Chytridiomycota incertae sedis</taxon>
        <taxon>Chytridiomycetes</taxon>
        <taxon>Chytridiales</taxon>
        <taxon>Chytriomycetaceae</taxon>
        <taxon>Physocladia</taxon>
    </lineage>
</organism>
<keyword evidence="4" id="KW-1185">Reference proteome</keyword>
<evidence type="ECO:0000313" key="4">
    <source>
        <dbReference type="Proteomes" id="UP001211907"/>
    </source>
</evidence>
<dbReference type="Gene3D" id="3.40.50.1820">
    <property type="entry name" value="alpha/beta hydrolase"/>
    <property type="match status" value="1"/>
</dbReference>
<dbReference type="PANTHER" id="PTHR43433">
    <property type="entry name" value="HYDROLASE, ALPHA/BETA FOLD FAMILY PROTEIN"/>
    <property type="match status" value="1"/>
</dbReference>
<comment type="caution">
    <text evidence="3">The sequence shown here is derived from an EMBL/GenBank/DDBJ whole genome shotgun (WGS) entry which is preliminary data.</text>
</comment>
<dbReference type="Proteomes" id="UP001211907">
    <property type="component" value="Unassembled WGS sequence"/>
</dbReference>
<feature type="non-terminal residue" evidence="3">
    <location>
        <position position="605"/>
    </location>
</feature>
<dbReference type="Pfam" id="PF00561">
    <property type="entry name" value="Abhydrolase_1"/>
    <property type="match status" value="1"/>
</dbReference>
<dbReference type="PANTHER" id="PTHR43433:SF5">
    <property type="entry name" value="AB HYDROLASE-1 DOMAIN-CONTAINING PROTEIN"/>
    <property type="match status" value="1"/>
</dbReference>
<evidence type="ECO:0000256" key="1">
    <source>
        <dbReference type="SAM" id="MobiDB-lite"/>
    </source>
</evidence>
<dbReference type="AlphaFoldDB" id="A0AAD5X7L6"/>